<evidence type="ECO:0000313" key="8">
    <source>
        <dbReference type="EMBL" id="CEM39025.1"/>
    </source>
</evidence>
<feature type="transmembrane region" description="Helical" evidence="7">
    <location>
        <begin position="566"/>
        <end position="584"/>
    </location>
</feature>
<protein>
    <recommendedName>
        <fullName evidence="7">Transmembrane 9 superfamily member</fullName>
    </recommendedName>
</protein>
<evidence type="ECO:0000256" key="7">
    <source>
        <dbReference type="RuleBase" id="RU363079"/>
    </source>
</evidence>
<feature type="transmembrane region" description="Helical" evidence="7">
    <location>
        <begin position="604"/>
        <end position="629"/>
    </location>
</feature>
<evidence type="ECO:0000256" key="3">
    <source>
        <dbReference type="ARBA" id="ARBA00022692"/>
    </source>
</evidence>
<name>A0A0G4H5F7_9ALVE</name>
<feature type="transmembrane region" description="Helical" evidence="7">
    <location>
        <begin position="340"/>
        <end position="364"/>
    </location>
</feature>
<dbReference type="AlphaFoldDB" id="A0A0G4H5F7"/>
<feature type="transmembrane region" description="Helical" evidence="7">
    <location>
        <begin position="442"/>
        <end position="466"/>
    </location>
</feature>
<dbReference type="PhylomeDB" id="A0A0G4H5F7"/>
<evidence type="ECO:0000256" key="4">
    <source>
        <dbReference type="ARBA" id="ARBA00022729"/>
    </source>
</evidence>
<keyword evidence="3 7" id="KW-0812">Transmembrane</keyword>
<dbReference type="EMBL" id="CDMZ01001898">
    <property type="protein sequence ID" value="CEM39025.1"/>
    <property type="molecule type" value="Genomic_DNA"/>
</dbReference>
<evidence type="ECO:0000256" key="6">
    <source>
        <dbReference type="ARBA" id="ARBA00023136"/>
    </source>
</evidence>
<evidence type="ECO:0000256" key="1">
    <source>
        <dbReference type="ARBA" id="ARBA00004141"/>
    </source>
</evidence>
<gene>
    <name evidence="8" type="ORF">Cvel_5727</name>
</gene>
<comment type="similarity">
    <text evidence="2 7">Belongs to the nonaspanin (TM9SF) (TC 9.A.2) family.</text>
</comment>
<sequence>MRYRVAVKEPRGRETEVTFLGLKISRTGVRPEQSKTDQEYNPGDSVPLKVNKMTSPQTQIPYSFYHLDFCSPQKITRYSMHLGQILAGDALENSDYSLKMAENVKCRVLCDKPLTPEAAEKFQNFIDKQYVINWVVDDLPATAGDLSSASSEKQLFLIGTKDESTQRYFIHNFVTLQLQYHVTKQGTYRVVAVGVKPRSLDKADLTEDKCNTLTQAGGATGLAEVKAGETIRFAYEVEWSENTETTWASRWDRLRESSETIGTAQHWFHAINWGLIILFFSGFVATILLRSLKKDIDLYNKVGLQVEDISGEGDLMDEAGWKLVHADVFRKPVHCRVLSTLAGTGAQLSMMFLVLMVAAALGLVSPQHRGMVLQSMLVLFVVLALLNGYTAARLYKFFLGSDARKLIVMAALIFPGMAFGLFFCINAALISEGSSGAVSFSTLFTLLLLWFCISTPLVFMGAFAGFKQAMIEVPVRTNKIPRQIPEQPWYVRTYWLDLLMGIFPFGASSTEFYSAMSSIWHNNFYFLFGFALLVFILTALTCALISIFITYMILAHEEYRWWWRSFFASASSGLYFYAFSIYYASKLHVQSGVPSLIYFGYMGLMSYAFALSAGFFGLTASFAFVRYMYSAIKVD</sequence>
<keyword evidence="4" id="KW-0732">Signal</keyword>
<evidence type="ECO:0000256" key="5">
    <source>
        <dbReference type="ARBA" id="ARBA00022989"/>
    </source>
</evidence>
<feature type="transmembrane region" description="Helical" evidence="7">
    <location>
        <begin position="407"/>
        <end position="430"/>
    </location>
</feature>
<evidence type="ECO:0000256" key="2">
    <source>
        <dbReference type="ARBA" id="ARBA00005227"/>
    </source>
</evidence>
<accession>A0A0G4H5F7</accession>
<dbReference type="GO" id="GO:0072657">
    <property type="term" value="P:protein localization to membrane"/>
    <property type="evidence" value="ECO:0007669"/>
    <property type="project" value="TreeGrafter"/>
</dbReference>
<organism evidence="8">
    <name type="scientific">Chromera velia CCMP2878</name>
    <dbReference type="NCBI Taxonomy" id="1169474"/>
    <lineage>
        <taxon>Eukaryota</taxon>
        <taxon>Sar</taxon>
        <taxon>Alveolata</taxon>
        <taxon>Colpodellida</taxon>
        <taxon>Chromeraceae</taxon>
        <taxon>Chromera</taxon>
    </lineage>
</organism>
<dbReference type="PANTHER" id="PTHR10766">
    <property type="entry name" value="TRANSMEMBRANE 9 SUPERFAMILY PROTEIN"/>
    <property type="match status" value="1"/>
</dbReference>
<proteinExistence type="inferred from homology"/>
<reference evidence="8" key="1">
    <citation type="submission" date="2014-11" db="EMBL/GenBank/DDBJ databases">
        <authorList>
            <person name="Otto D Thomas"/>
            <person name="Naeem Raeece"/>
        </authorList>
    </citation>
    <scope>NUCLEOTIDE SEQUENCE</scope>
</reference>
<feature type="transmembrane region" description="Helical" evidence="7">
    <location>
        <begin position="489"/>
        <end position="507"/>
    </location>
</feature>
<dbReference type="InterPro" id="IPR004240">
    <property type="entry name" value="EMP70"/>
</dbReference>
<feature type="transmembrane region" description="Helical" evidence="7">
    <location>
        <begin position="376"/>
        <end position="395"/>
    </location>
</feature>
<dbReference type="VEuPathDB" id="CryptoDB:Cvel_5727"/>
<dbReference type="GO" id="GO:0016020">
    <property type="term" value="C:membrane"/>
    <property type="evidence" value="ECO:0007669"/>
    <property type="project" value="UniProtKB-SubCell"/>
</dbReference>
<feature type="transmembrane region" description="Helical" evidence="7">
    <location>
        <begin position="527"/>
        <end position="554"/>
    </location>
</feature>
<dbReference type="Pfam" id="PF02990">
    <property type="entry name" value="EMP70"/>
    <property type="match status" value="1"/>
</dbReference>
<keyword evidence="6 7" id="KW-0472">Membrane</keyword>
<feature type="transmembrane region" description="Helical" evidence="7">
    <location>
        <begin position="267"/>
        <end position="289"/>
    </location>
</feature>
<keyword evidence="5 7" id="KW-1133">Transmembrane helix</keyword>
<comment type="subcellular location">
    <subcellularLocation>
        <location evidence="1">Membrane</location>
        <topology evidence="1">Multi-pass membrane protein</topology>
    </subcellularLocation>
</comment>